<reference evidence="1 2" key="1">
    <citation type="submission" date="2014-04" db="EMBL/GenBank/DDBJ databases">
        <authorList>
            <consortium name="DOE Joint Genome Institute"/>
            <person name="Kuo A."/>
            <person name="Kohler A."/>
            <person name="Costa M.D."/>
            <person name="Nagy L.G."/>
            <person name="Floudas D."/>
            <person name="Copeland A."/>
            <person name="Barry K.W."/>
            <person name="Cichocki N."/>
            <person name="Veneault-Fourrey C."/>
            <person name="LaButti K."/>
            <person name="Lindquist E.A."/>
            <person name="Lipzen A."/>
            <person name="Lundell T."/>
            <person name="Morin E."/>
            <person name="Murat C."/>
            <person name="Sun H."/>
            <person name="Tunlid A."/>
            <person name="Henrissat B."/>
            <person name="Grigoriev I.V."/>
            <person name="Hibbett D.S."/>
            <person name="Martin F."/>
            <person name="Nordberg H.P."/>
            <person name="Cantor M.N."/>
            <person name="Hua S.X."/>
        </authorList>
    </citation>
    <scope>NUCLEOTIDE SEQUENCE [LARGE SCALE GENOMIC DNA]</scope>
    <source>
        <strain evidence="1 2">441</strain>
    </source>
</reference>
<organism evidence="1 2">
    <name type="scientific">Pisolithus microcarpus 441</name>
    <dbReference type="NCBI Taxonomy" id="765257"/>
    <lineage>
        <taxon>Eukaryota</taxon>
        <taxon>Fungi</taxon>
        <taxon>Dikarya</taxon>
        <taxon>Basidiomycota</taxon>
        <taxon>Agaricomycotina</taxon>
        <taxon>Agaricomycetes</taxon>
        <taxon>Agaricomycetidae</taxon>
        <taxon>Boletales</taxon>
        <taxon>Sclerodermatineae</taxon>
        <taxon>Pisolithaceae</taxon>
        <taxon>Pisolithus</taxon>
    </lineage>
</organism>
<dbReference type="EMBL" id="KN833759">
    <property type="protein sequence ID" value="KIK20790.1"/>
    <property type="molecule type" value="Genomic_DNA"/>
</dbReference>
<proteinExistence type="predicted"/>
<dbReference type="OrthoDB" id="10348238at2759"/>
<evidence type="ECO:0000313" key="1">
    <source>
        <dbReference type="EMBL" id="KIK20790.1"/>
    </source>
</evidence>
<dbReference type="AlphaFoldDB" id="A0A0C9Y7W1"/>
<dbReference type="Proteomes" id="UP000054018">
    <property type="component" value="Unassembled WGS sequence"/>
</dbReference>
<sequence>MLTSEATRLFALFETFSLLLLHSQEWFVRFAYGIRGLLMLADSLQKSQHLLLHTTSTMH</sequence>
<dbReference type="HOGENOM" id="CLU_2961766_0_0_1"/>
<keyword evidence="2" id="KW-1185">Reference proteome</keyword>
<evidence type="ECO:0000313" key="2">
    <source>
        <dbReference type="Proteomes" id="UP000054018"/>
    </source>
</evidence>
<accession>A0A0C9Y7W1</accession>
<protein>
    <submittedName>
        <fullName evidence="1">Uncharacterized protein</fullName>
    </submittedName>
</protein>
<gene>
    <name evidence="1" type="ORF">PISMIDRAFT_681975</name>
</gene>
<reference evidence="2" key="2">
    <citation type="submission" date="2015-01" db="EMBL/GenBank/DDBJ databases">
        <title>Evolutionary Origins and Diversification of the Mycorrhizal Mutualists.</title>
        <authorList>
            <consortium name="DOE Joint Genome Institute"/>
            <consortium name="Mycorrhizal Genomics Consortium"/>
            <person name="Kohler A."/>
            <person name="Kuo A."/>
            <person name="Nagy L.G."/>
            <person name="Floudas D."/>
            <person name="Copeland A."/>
            <person name="Barry K.W."/>
            <person name="Cichocki N."/>
            <person name="Veneault-Fourrey C."/>
            <person name="LaButti K."/>
            <person name="Lindquist E.A."/>
            <person name="Lipzen A."/>
            <person name="Lundell T."/>
            <person name="Morin E."/>
            <person name="Murat C."/>
            <person name="Riley R."/>
            <person name="Ohm R."/>
            <person name="Sun H."/>
            <person name="Tunlid A."/>
            <person name="Henrissat B."/>
            <person name="Grigoriev I.V."/>
            <person name="Hibbett D.S."/>
            <person name="Martin F."/>
        </authorList>
    </citation>
    <scope>NUCLEOTIDE SEQUENCE [LARGE SCALE GENOMIC DNA]</scope>
    <source>
        <strain evidence="2">441</strain>
    </source>
</reference>
<name>A0A0C9Y7W1_9AGAM</name>